<accession>A0A1V2R0A5</accession>
<dbReference type="AlphaFoldDB" id="A0A1V2R0A5"/>
<gene>
    <name evidence="2" type="ORF">BSK71_17590</name>
</gene>
<dbReference type="OrthoDB" id="127805at2"/>
<dbReference type="Pfam" id="PF08874">
    <property type="entry name" value="DUF1835"/>
    <property type="match status" value="1"/>
</dbReference>
<organism evidence="2 3">
    <name type="scientific">Pectobacterium actinidiae</name>
    <dbReference type="NCBI Taxonomy" id="1507808"/>
    <lineage>
        <taxon>Bacteria</taxon>
        <taxon>Pseudomonadati</taxon>
        <taxon>Pseudomonadota</taxon>
        <taxon>Gammaproteobacteria</taxon>
        <taxon>Enterobacterales</taxon>
        <taxon>Pectobacteriaceae</taxon>
        <taxon>Pectobacterium</taxon>
    </lineage>
</organism>
<comment type="caution">
    <text evidence="2">The sequence shown here is derived from an EMBL/GenBank/DDBJ whole genome shotgun (WGS) entry which is preliminary data.</text>
</comment>
<feature type="domain" description="DUF1835" evidence="1">
    <location>
        <begin position="99"/>
        <end position="210"/>
    </location>
</feature>
<name>A0A1V2R0A5_9GAMM</name>
<dbReference type="InterPro" id="IPR014973">
    <property type="entry name" value="DUF1835"/>
</dbReference>
<evidence type="ECO:0000313" key="3">
    <source>
        <dbReference type="Proteomes" id="UP000189286"/>
    </source>
</evidence>
<dbReference type="Proteomes" id="UP000189286">
    <property type="component" value="Unassembled WGS sequence"/>
</dbReference>
<proteinExistence type="predicted"/>
<protein>
    <recommendedName>
        <fullName evidence="1">DUF1835 domain-containing protein</fullName>
    </recommendedName>
</protein>
<dbReference type="EMBL" id="MPUJ01000014">
    <property type="protein sequence ID" value="ONK02680.1"/>
    <property type="molecule type" value="Genomic_DNA"/>
</dbReference>
<sequence length="421" mass="48163">MSTKAKPQPENGKINLDYQRKLAKELLRHLRNGTASPESYSRLSTGNPRSKPTLTDAQWLIARKLGFSSWMKLKAHVDAISFAARNPDFKTSDEVLTTHWRCGNDIAHNLRIAGFKGNFRMLTDPLCMGPVRNLHFDEFKNMRSGYISRTFGIQHKEALHRVEEEYKSLELLEGDNHNVLWCEADAYDQLFLVRLLAGLDRLPPNLELIQINGIPGISRFIGIGQLAPDVLAWLWLQRKPVNKDMLQLARQAWSAFCSNSPVELASMANCHHETLPFLAPALLRQLQELPSISGGVSLTERLALEIINGREAITFRRVFNELTRVREPLPFLGDVMFYSLMRPLIDTDQPLLVELDVHKEWTERTLTITQLGREVLTGLVYWPDYATHERWIGGVCIKPGQSHWMLDENNRPVWNNSVLNK</sequence>
<evidence type="ECO:0000313" key="2">
    <source>
        <dbReference type="EMBL" id="ONK02680.1"/>
    </source>
</evidence>
<reference evidence="3" key="1">
    <citation type="submission" date="2016-11" db="EMBL/GenBank/DDBJ databases">
        <authorList>
            <person name="Panda P."/>
            <person name="Visnovsky S."/>
            <person name="Pitman A."/>
        </authorList>
    </citation>
    <scope>NUCLEOTIDE SEQUENCE [LARGE SCALE GENOMIC DNA]</scope>
    <source>
        <strain evidence="3">ICMP 9972</strain>
    </source>
</reference>
<dbReference type="RefSeq" id="WP_039361890.1">
    <property type="nucleotide sequence ID" value="NZ_JRMH01000001.1"/>
</dbReference>
<evidence type="ECO:0000259" key="1">
    <source>
        <dbReference type="Pfam" id="PF08874"/>
    </source>
</evidence>